<sequence length="768" mass="79274">MTSHGRRVVLLLLAAALPLIVAACAPGDPPDLPVPSGAAVTDAGCAPAGQALVDGRLADAEKAYLALMASSRPACAREGVFAVRERRAEAAGAVAAGDDAYATGRYAAARRWYRQAQRIDLDNTAATDGLTAVQRRTRGEDRLGTGWADPLGRLVLPFLGALVAMLLIARVLTRPSLPLPKDPARRVLLLAAGVACGLAGAAGIAATVAGYAAGLLVPAVSVLLGVVAAVVLALWLGMRLGARVEVRAADDKGDAQATAFLVGRLAALGGEPPRGLHIPRGTDVATLPESAFAAMPQGAVLQALLKAGWAVLRLSPWRLVVTLGEWDNATVEISRNGRPVSTEVVWRRDLVPPDAPADGAKDAVLTGAAALFLITLSRSHTRLAKGLCGTTNWRSLTRQVLAGETQDPGLRTRLLADAIDADPANGLAWYAYLLALAGGEPARVGGWRGVACRLDALYERLQSRRATGAPACPDDGYAALRIRVLYSSAVGWLRHWEDDKRTDPERAAALAHAAASVEAMNRAVTAALGMPTVKDFAAEAQPLAAALAATVTAAGGGKEPAGPWLEPGDRYLTELVLSSLRALYAIACREARTKDGATRALAALGLAAGRPEQRAGAGSDPALRGLLSGGPFRQLVTGQPGISELAPIVSYAAPLAEQRIFVPGDLLARPPATDAALATALGVPVAEVTRWRDLCLVAVTCPDPRHAATWTNLLHGLGIGSLGTLRALLGTPGARRGTVPLLAAVSAGAQTPPPDGKTLESWAAPATA</sequence>
<evidence type="ECO:0000256" key="3">
    <source>
        <dbReference type="SAM" id="SignalP"/>
    </source>
</evidence>
<keyword evidence="2" id="KW-0812">Transmembrane</keyword>
<gene>
    <name evidence="4" type="ORF">CLV70_101344</name>
</gene>
<dbReference type="OrthoDB" id="4904217at2"/>
<reference evidence="4 5" key="1">
    <citation type="submission" date="2018-03" db="EMBL/GenBank/DDBJ databases">
        <title>Genomic Encyclopedia of Archaeal and Bacterial Type Strains, Phase II (KMG-II): from individual species to whole genera.</title>
        <authorList>
            <person name="Goeker M."/>
        </authorList>
    </citation>
    <scope>NUCLEOTIDE SEQUENCE [LARGE SCALE GENOMIC DNA]</scope>
    <source>
        <strain evidence="4 5">DSM 45348</strain>
    </source>
</reference>
<feature type="transmembrane region" description="Helical" evidence="2">
    <location>
        <begin position="187"/>
        <end position="209"/>
    </location>
</feature>
<keyword evidence="3" id="KW-0732">Signal</keyword>
<dbReference type="Proteomes" id="UP000239209">
    <property type="component" value="Unassembled WGS sequence"/>
</dbReference>
<evidence type="ECO:0000256" key="2">
    <source>
        <dbReference type="SAM" id="Phobius"/>
    </source>
</evidence>
<protein>
    <submittedName>
        <fullName evidence="4">Uncharacterized protein</fullName>
    </submittedName>
</protein>
<comment type="caution">
    <text evidence="4">The sequence shown here is derived from an EMBL/GenBank/DDBJ whole genome shotgun (WGS) entry which is preliminary data.</text>
</comment>
<feature type="region of interest" description="Disordered" evidence="1">
    <location>
        <begin position="747"/>
        <end position="768"/>
    </location>
</feature>
<feature type="chain" id="PRO_5015393305" evidence="3">
    <location>
        <begin position="26"/>
        <end position="768"/>
    </location>
</feature>
<evidence type="ECO:0000313" key="4">
    <source>
        <dbReference type="EMBL" id="PRY33182.1"/>
    </source>
</evidence>
<feature type="transmembrane region" description="Helical" evidence="2">
    <location>
        <begin position="215"/>
        <end position="237"/>
    </location>
</feature>
<evidence type="ECO:0000313" key="5">
    <source>
        <dbReference type="Proteomes" id="UP000239209"/>
    </source>
</evidence>
<feature type="signal peptide" evidence="3">
    <location>
        <begin position="1"/>
        <end position="25"/>
    </location>
</feature>
<name>A0A2T0SIF5_9ACTN</name>
<keyword evidence="2" id="KW-0472">Membrane</keyword>
<keyword evidence="2" id="KW-1133">Transmembrane helix</keyword>
<accession>A0A2T0SIF5</accession>
<evidence type="ECO:0000256" key="1">
    <source>
        <dbReference type="SAM" id="MobiDB-lite"/>
    </source>
</evidence>
<feature type="transmembrane region" description="Helical" evidence="2">
    <location>
        <begin position="154"/>
        <end position="172"/>
    </location>
</feature>
<organism evidence="4 5">
    <name type="scientific">Pseudosporangium ferrugineum</name>
    <dbReference type="NCBI Taxonomy" id="439699"/>
    <lineage>
        <taxon>Bacteria</taxon>
        <taxon>Bacillati</taxon>
        <taxon>Actinomycetota</taxon>
        <taxon>Actinomycetes</taxon>
        <taxon>Micromonosporales</taxon>
        <taxon>Micromonosporaceae</taxon>
        <taxon>Pseudosporangium</taxon>
    </lineage>
</organism>
<dbReference type="RefSeq" id="WP_146163920.1">
    <property type="nucleotide sequence ID" value="NZ_PVZG01000001.1"/>
</dbReference>
<dbReference type="EMBL" id="PVZG01000001">
    <property type="protein sequence ID" value="PRY33182.1"/>
    <property type="molecule type" value="Genomic_DNA"/>
</dbReference>
<keyword evidence="5" id="KW-1185">Reference proteome</keyword>
<dbReference type="AlphaFoldDB" id="A0A2T0SIF5"/>
<dbReference type="PROSITE" id="PS51257">
    <property type="entry name" value="PROKAR_LIPOPROTEIN"/>
    <property type="match status" value="1"/>
</dbReference>
<proteinExistence type="predicted"/>